<dbReference type="CDD" id="cd01949">
    <property type="entry name" value="GGDEF"/>
    <property type="match status" value="1"/>
</dbReference>
<dbReference type="Pfam" id="PF13185">
    <property type="entry name" value="GAF_2"/>
    <property type="match status" value="2"/>
</dbReference>
<dbReference type="InterPro" id="IPR003018">
    <property type="entry name" value="GAF"/>
</dbReference>
<dbReference type="InterPro" id="IPR035919">
    <property type="entry name" value="EAL_sf"/>
</dbReference>
<sequence>MKPLPHDEMPSTPVASPLTWLERLLEAPSPSAVAGVVTDMALSAPEVEAAWVLWWMPGQMQPECCPPMRLDADATAAVLAVTGQERLHGSADGSLLAWRLCRPARAVLLLRWREAQRDPVQAMASLPAALLQLAGRQLQRTLELTDLQRSHDQLERSELLQRALLSISELSASELEMPDMLRAVHDIVGGLMYAENFFIVRHDPVRGMLRFLYYADTLDEEGQPAEETPLDRLEGTWTWHLLTGGRPLRGTPEEIERELGATLRLVGPQCVYWLGVPMLCEGAVCGALVVQTYEPGSRYTPEDQALLQFVGNHMLTALQRREGREDLERRVRERTAELDTLNRGLKQEVAERQRAERLQGTLFRIARLATDEIDRQAFYREVHATVGGLIEASNFFIALVDETTGMLEFPYAVDITGESYAPRPLGRGLCEYVLGHGALLLDADAMDDMRRRGMIDVHNTGTPSLCWLGVPLRDGERTIGVVAVQSYTGAETYGPSELELLGFVASQIATSLQRRRVADALQHAYAQLEQRVHERTRELRREIRERERMQQQLRHQVMHDPLTGLPNRDFLRGRIDRALERMALDPQIRCALLYIDVDRFKIINDSLGHLAGDAVLKEVALRLQACVREPDVVARLAGDEFAILLEHVDTPESAARVAQRVLDAVGHALPVSGRELQPSASLGIALGDSRYTHADELLRDADIALYRAKELGRKRYAMFDDTLAKNVVDELSMEGELRQGLQRGEFQPYLQPICRLETGELVGYEALLRWHHPERGTLLPGAFLRVAEDCGQIEAIDWQLFERACEALLRLPGDSEFLTLNVSAQHLRHGDFDRRLLGMIARVGVSPSRVIVEVTEGSLLDDPDRVRNILERLRLAGVGAALDDFGTGYSSLNYLHSLPLRILKIDRSFVQALDAGDANSSTVVEAILALARALDIHVIAEGIETQRQRSLLRNMACELGQGFLLGRPEPVEHWVVEPA</sequence>
<keyword evidence="1" id="KW-0175">Coiled coil</keyword>
<dbReference type="PATRIC" id="fig|445710.3.peg.3336"/>
<evidence type="ECO:0000259" key="2">
    <source>
        <dbReference type="PROSITE" id="PS50883"/>
    </source>
</evidence>
<feature type="coiled-coil region" evidence="1">
    <location>
        <begin position="518"/>
        <end position="556"/>
    </location>
</feature>
<dbReference type="RefSeq" id="WP_063673779.1">
    <property type="nucleotide sequence ID" value="NZ_CP014841.1"/>
</dbReference>
<dbReference type="Pfam" id="PF00563">
    <property type="entry name" value="EAL"/>
    <property type="match status" value="1"/>
</dbReference>
<dbReference type="SMART" id="SM00267">
    <property type="entry name" value="GGDEF"/>
    <property type="match status" value="1"/>
</dbReference>
<dbReference type="STRING" id="445710.ATSB10_33360"/>
<evidence type="ECO:0008006" key="6">
    <source>
        <dbReference type="Google" id="ProtNLM"/>
    </source>
</evidence>
<name>A0A160N4E2_9GAMM</name>
<dbReference type="PROSITE" id="PS50883">
    <property type="entry name" value="EAL"/>
    <property type="match status" value="1"/>
</dbReference>
<dbReference type="Proteomes" id="UP000077255">
    <property type="component" value="Chromosome"/>
</dbReference>
<evidence type="ECO:0000313" key="4">
    <source>
        <dbReference type="EMBL" id="AND70790.1"/>
    </source>
</evidence>
<dbReference type="Gene3D" id="3.30.450.40">
    <property type="match status" value="2"/>
</dbReference>
<dbReference type="EMBL" id="CP014841">
    <property type="protein sequence ID" value="AND70790.1"/>
    <property type="molecule type" value="Genomic_DNA"/>
</dbReference>
<dbReference type="Gene3D" id="3.20.20.450">
    <property type="entry name" value="EAL domain"/>
    <property type="match status" value="1"/>
</dbReference>
<dbReference type="SUPFAM" id="SSF55781">
    <property type="entry name" value="GAF domain-like"/>
    <property type="match status" value="2"/>
</dbReference>
<dbReference type="InterPro" id="IPR029016">
    <property type="entry name" value="GAF-like_dom_sf"/>
</dbReference>
<dbReference type="InterPro" id="IPR000160">
    <property type="entry name" value="GGDEF_dom"/>
</dbReference>
<dbReference type="InterPro" id="IPR029787">
    <property type="entry name" value="Nucleotide_cyclase"/>
</dbReference>
<reference evidence="4 5" key="1">
    <citation type="submission" date="2016-02" db="EMBL/GenBank/DDBJ databases">
        <title>Complete genome sequencing and analysis of ATSB10, Dyella thiooxydans isolated from rhizosphere soil of sunflower (Helianthus annuus L.).</title>
        <authorList>
            <person name="Lee Y."/>
            <person name="Hwangbo K."/>
            <person name="Chung H."/>
            <person name="Yoo J."/>
            <person name="Kim K.Y."/>
            <person name="Sa T.M."/>
            <person name="Um Y."/>
            <person name="Madhaiyan M."/>
        </authorList>
    </citation>
    <scope>NUCLEOTIDE SEQUENCE [LARGE SCALE GENOMIC DNA]</scope>
    <source>
        <strain evidence="4 5">ATSB10</strain>
    </source>
</reference>
<gene>
    <name evidence="4" type="ORF">ATSB10_33360</name>
</gene>
<evidence type="ECO:0000259" key="3">
    <source>
        <dbReference type="PROSITE" id="PS50887"/>
    </source>
</evidence>
<dbReference type="PROSITE" id="PS50887">
    <property type="entry name" value="GGDEF"/>
    <property type="match status" value="1"/>
</dbReference>
<dbReference type="AlphaFoldDB" id="A0A160N4E2"/>
<dbReference type="NCBIfam" id="TIGR00254">
    <property type="entry name" value="GGDEF"/>
    <property type="match status" value="1"/>
</dbReference>
<accession>A0A160N4E2</accession>
<dbReference type="PANTHER" id="PTHR33121:SF70">
    <property type="entry name" value="SIGNALING PROTEIN YKOW"/>
    <property type="match status" value="1"/>
</dbReference>
<dbReference type="KEGG" id="dtx:ATSB10_33360"/>
<feature type="coiled-coil region" evidence="1">
    <location>
        <begin position="324"/>
        <end position="358"/>
    </location>
</feature>
<dbReference type="SMART" id="SM00065">
    <property type="entry name" value="GAF"/>
    <property type="match status" value="2"/>
</dbReference>
<dbReference type="SUPFAM" id="SSF55073">
    <property type="entry name" value="Nucleotide cyclase"/>
    <property type="match status" value="1"/>
</dbReference>
<dbReference type="Pfam" id="PF00990">
    <property type="entry name" value="GGDEF"/>
    <property type="match status" value="1"/>
</dbReference>
<feature type="domain" description="GGDEF" evidence="3">
    <location>
        <begin position="588"/>
        <end position="721"/>
    </location>
</feature>
<protein>
    <recommendedName>
        <fullName evidence="6">Diguanylate cyclase</fullName>
    </recommendedName>
</protein>
<feature type="domain" description="EAL" evidence="2">
    <location>
        <begin position="730"/>
        <end position="979"/>
    </location>
</feature>
<dbReference type="CDD" id="cd01948">
    <property type="entry name" value="EAL"/>
    <property type="match status" value="1"/>
</dbReference>
<dbReference type="InterPro" id="IPR050706">
    <property type="entry name" value="Cyclic-di-GMP_PDE-like"/>
</dbReference>
<dbReference type="InterPro" id="IPR001633">
    <property type="entry name" value="EAL_dom"/>
</dbReference>
<dbReference type="GO" id="GO:0071111">
    <property type="term" value="F:cyclic-guanylate-specific phosphodiesterase activity"/>
    <property type="evidence" value="ECO:0007669"/>
    <property type="project" value="InterPro"/>
</dbReference>
<proteinExistence type="predicted"/>
<organism evidence="4 5">
    <name type="scientific">Dyella thiooxydans</name>
    <dbReference type="NCBI Taxonomy" id="445710"/>
    <lineage>
        <taxon>Bacteria</taxon>
        <taxon>Pseudomonadati</taxon>
        <taxon>Pseudomonadota</taxon>
        <taxon>Gammaproteobacteria</taxon>
        <taxon>Lysobacterales</taxon>
        <taxon>Rhodanobacteraceae</taxon>
        <taxon>Dyella</taxon>
    </lineage>
</organism>
<evidence type="ECO:0000256" key="1">
    <source>
        <dbReference type="SAM" id="Coils"/>
    </source>
</evidence>
<dbReference type="SUPFAM" id="SSF141868">
    <property type="entry name" value="EAL domain-like"/>
    <property type="match status" value="1"/>
</dbReference>
<dbReference type="OrthoDB" id="9804951at2"/>
<dbReference type="PANTHER" id="PTHR33121">
    <property type="entry name" value="CYCLIC DI-GMP PHOSPHODIESTERASE PDEF"/>
    <property type="match status" value="1"/>
</dbReference>
<keyword evidence="5" id="KW-1185">Reference proteome</keyword>
<dbReference type="InterPro" id="IPR043128">
    <property type="entry name" value="Rev_trsase/Diguanyl_cyclase"/>
</dbReference>
<dbReference type="SMART" id="SM00052">
    <property type="entry name" value="EAL"/>
    <property type="match status" value="1"/>
</dbReference>
<dbReference type="Gene3D" id="3.30.70.270">
    <property type="match status" value="1"/>
</dbReference>
<evidence type="ECO:0000313" key="5">
    <source>
        <dbReference type="Proteomes" id="UP000077255"/>
    </source>
</evidence>